<dbReference type="EMBL" id="FMBK01000004">
    <property type="protein sequence ID" value="SCC71375.1"/>
    <property type="molecule type" value="Genomic_DNA"/>
</dbReference>
<dbReference type="AlphaFoldDB" id="A0A1C4GU42"/>
<accession>A0A1C4GU42</accession>
<evidence type="ECO:0008006" key="3">
    <source>
        <dbReference type="Google" id="ProtNLM"/>
    </source>
</evidence>
<gene>
    <name evidence="1" type="ORF">GA0116959_1041</name>
</gene>
<name>A0A1C4GU42_9GAMM</name>
<sequence>MQLFPDLFDQSKQLSQAPFQAQLAYHPPKGRYKIIHQGLIIPDLPAPLHYLNFRSLMGQPNVPILRNESAICSTAQDTATVMVSTSPHMVGQFNAYSIVKECQFQKEQFQFAERELISGCFPHFHILRKDNELSFDLNIHTSNIISYFIKLPMGMAEYWSVLCTCEGEVVYKDQKFSIQHIGAFEYGRAINFSYLPLAFFTHQIINLANNRQLVLIQLRDSFNRILQSRLYLRDASNGTVQMFDQNVHFKVHRVYPKVKTPNGHSMYLPREFEWRYLGKDGYALSVQAQSRGDFKFGLAAGYVGSFKYQVKINNEEQEGESGYCEYIDCRSLRWQEKNKQAKIKDDFAHSVPFACKT</sequence>
<dbReference type="OrthoDB" id="6672593at2"/>
<evidence type="ECO:0000313" key="1">
    <source>
        <dbReference type="EMBL" id="SCC71375.1"/>
    </source>
</evidence>
<dbReference type="InterPro" id="IPR046611">
    <property type="entry name" value="DUF6670"/>
</dbReference>
<evidence type="ECO:0000313" key="2">
    <source>
        <dbReference type="Proteomes" id="UP000243661"/>
    </source>
</evidence>
<dbReference type="RefSeq" id="WP_092718534.1">
    <property type="nucleotide sequence ID" value="NZ_FMBK01000004.1"/>
</dbReference>
<proteinExistence type="predicted"/>
<protein>
    <recommendedName>
        <fullName evidence="3">Tocopherol cyclase</fullName>
    </recommendedName>
</protein>
<reference evidence="1 2" key="1">
    <citation type="submission" date="2016-08" db="EMBL/GenBank/DDBJ databases">
        <authorList>
            <person name="Seilhamer J.J."/>
        </authorList>
    </citation>
    <scope>NUCLEOTIDE SEQUENCE [LARGE SCALE GENOMIC DNA]</scope>
    <source>
        <strain evidence="1 2">ANC 4874</strain>
    </source>
</reference>
<dbReference type="Pfam" id="PF20375">
    <property type="entry name" value="DUF6670"/>
    <property type="match status" value="1"/>
</dbReference>
<dbReference type="Proteomes" id="UP000243661">
    <property type="component" value="Unassembled WGS sequence"/>
</dbReference>
<organism evidence="1 2">
    <name type="scientific">Acinetobacter albensis</name>
    <dbReference type="NCBI Taxonomy" id="1673609"/>
    <lineage>
        <taxon>Bacteria</taxon>
        <taxon>Pseudomonadati</taxon>
        <taxon>Pseudomonadota</taxon>
        <taxon>Gammaproteobacteria</taxon>
        <taxon>Moraxellales</taxon>
        <taxon>Moraxellaceae</taxon>
        <taxon>Acinetobacter</taxon>
    </lineage>
</organism>